<dbReference type="Gramene" id="RZC59920">
    <property type="protein sequence ID" value="RZC59920"/>
    <property type="gene ID" value="C5167_021682"/>
</dbReference>
<gene>
    <name evidence="1" type="ORF">C5167_021682</name>
</gene>
<keyword evidence="2" id="KW-1185">Reference proteome</keyword>
<organism evidence="1 2">
    <name type="scientific">Papaver somniferum</name>
    <name type="common">Opium poppy</name>
    <dbReference type="NCBI Taxonomy" id="3469"/>
    <lineage>
        <taxon>Eukaryota</taxon>
        <taxon>Viridiplantae</taxon>
        <taxon>Streptophyta</taxon>
        <taxon>Embryophyta</taxon>
        <taxon>Tracheophyta</taxon>
        <taxon>Spermatophyta</taxon>
        <taxon>Magnoliopsida</taxon>
        <taxon>Ranunculales</taxon>
        <taxon>Papaveraceae</taxon>
        <taxon>Papaveroideae</taxon>
        <taxon>Papaver</taxon>
    </lineage>
</organism>
<protein>
    <submittedName>
        <fullName evidence="1">Uncharacterized protein</fullName>
    </submittedName>
</protein>
<dbReference type="Proteomes" id="UP000316621">
    <property type="component" value="Chromosome 5"/>
</dbReference>
<name>A0A4Y7JIP8_PAPSO</name>
<evidence type="ECO:0000313" key="1">
    <source>
        <dbReference type="EMBL" id="RZC59920.1"/>
    </source>
</evidence>
<evidence type="ECO:0000313" key="2">
    <source>
        <dbReference type="Proteomes" id="UP000316621"/>
    </source>
</evidence>
<proteinExistence type="predicted"/>
<dbReference type="EMBL" id="CM010719">
    <property type="protein sequence ID" value="RZC59920.1"/>
    <property type="molecule type" value="Genomic_DNA"/>
</dbReference>
<sequence length="70" mass="8199">MWPVPSGAFRTWELQKSPIKARSDIEEQDVERYIFNLSRNKMLKMQHRASKVKNEIASFTYHCIKEDAGG</sequence>
<accession>A0A4Y7JIP8</accession>
<reference evidence="1 2" key="1">
    <citation type="journal article" date="2018" name="Science">
        <title>The opium poppy genome and morphinan production.</title>
        <authorList>
            <person name="Guo L."/>
            <person name="Winzer T."/>
            <person name="Yang X."/>
            <person name="Li Y."/>
            <person name="Ning Z."/>
            <person name="He Z."/>
            <person name="Teodor R."/>
            <person name="Lu Y."/>
            <person name="Bowser T.A."/>
            <person name="Graham I.A."/>
            <person name="Ye K."/>
        </authorList>
    </citation>
    <scope>NUCLEOTIDE SEQUENCE [LARGE SCALE GENOMIC DNA]</scope>
    <source>
        <strain evidence="2">cv. HN1</strain>
        <tissue evidence="1">Leaves</tissue>
    </source>
</reference>
<dbReference type="AlphaFoldDB" id="A0A4Y7JIP8"/>